<dbReference type="Pfam" id="PF08238">
    <property type="entry name" value="Sel1"/>
    <property type="match status" value="2"/>
</dbReference>
<dbReference type="PANTHER" id="PTHR11102:SF160">
    <property type="entry name" value="ERAD-ASSOCIATED E3 UBIQUITIN-PROTEIN LIGASE COMPONENT HRD3"/>
    <property type="match status" value="1"/>
</dbReference>
<gene>
    <name evidence="1" type="ORF">FYJ85_13585</name>
</gene>
<dbReference type="InterPro" id="IPR011990">
    <property type="entry name" value="TPR-like_helical_dom_sf"/>
</dbReference>
<keyword evidence="2" id="KW-1185">Reference proteome</keyword>
<evidence type="ECO:0000313" key="1">
    <source>
        <dbReference type="EMBL" id="MST98070.1"/>
    </source>
</evidence>
<dbReference type="SUPFAM" id="SSF81901">
    <property type="entry name" value="HCP-like"/>
    <property type="match status" value="1"/>
</dbReference>
<proteinExistence type="predicted"/>
<sequence>MRERRILKRFLLIPAVAGLLALSGCSSFDRMRSAAENGEPAAQYELAEYYRSGDPALSVLWMTRAAENGYPKAMVELGKFHLDGFGVQRDRDAALGWWEKAALGKGDLEAAQLLGELLLPDPPPGRAELAVAAYGVLLADPACEERRKFAAKLLDEGGKLRAMLKLADRREELAAVEKRFTRIFRESADCFDLSDPKVLESMDRLSDEFYLLPPLAGKPPAPTEVSGLRPEFAALLGTCDRLDVDELPKLIETARRLPDFPEFLSTVPELIVPMFFGKPELYGGITAGRSFYDFALFGSSMKVSREYDSLSRPFPVLASRTSIQDGEGVFLFGKPGMKPIPADRFCKYGSCELFGVRIEYGPLGEFSTLLADVEKLYGKLTPVEHTFELIRESRPYLVKITVPAYERKGGKLHVLLTDNVKPLKVELLDLIPGTPEFRHWEEYIAMNSVDGVFVWKHQNAEHYLTAADAYERLKLRNYEKKAFVDRIREEYFPGRMLEVVDVRRTGILAGTIVQDMKKIAEGILPVQKEQGK</sequence>
<dbReference type="InterPro" id="IPR006597">
    <property type="entry name" value="Sel1-like"/>
</dbReference>
<dbReference type="Gene3D" id="1.25.40.10">
    <property type="entry name" value="Tetratricopeptide repeat domain"/>
    <property type="match status" value="1"/>
</dbReference>
<dbReference type="SMART" id="SM00671">
    <property type="entry name" value="SEL1"/>
    <property type="match status" value="2"/>
</dbReference>
<dbReference type="InterPro" id="IPR050767">
    <property type="entry name" value="Sel1_AlgK"/>
</dbReference>
<dbReference type="Proteomes" id="UP000435649">
    <property type="component" value="Unassembled WGS sequence"/>
</dbReference>
<dbReference type="PANTHER" id="PTHR11102">
    <property type="entry name" value="SEL-1-LIKE PROTEIN"/>
    <property type="match status" value="1"/>
</dbReference>
<evidence type="ECO:0000313" key="2">
    <source>
        <dbReference type="Proteomes" id="UP000435649"/>
    </source>
</evidence>
<reference evidence="1 2" key="1">
    <citation type="submission" date="2019-08" db="EMBL/GenBank/DDBJ databases">
        <title>In-depth cultivation of the pig gut microbiome towards novel bacterial diversity and tailored functional studies.</title>
        <authorList>
            <person name="Wylensek D."/>
            <person name="Hitch T.C.A."/>
            <person name="Clavel T."/>
        </authorList>
    </citation>
    <scope>NUCLEOTIDE SEQUENCE [LARGE SCALE GENOMIC DNA]</scope>
    <source>
        <strain evidence="1 2">BBE-744-WT-12</strain>
    </source>
</reference>
<dbReference type="AlphaFoldDB" id="A0A844G2V1"/>
<dbReference type="PROSITE" id="PS51257">
    <property type="entry name" value="PROKAR_LIPOPROTEIN"/>
    <property type="match status" value="1"/>
</dbReference>
<dbReference type="EMBL" id="VUNS01000015">
    <property type="protein sequence ID" value="MST98070.1"/>
    <property type="molecule type" value="Genomic_DNA"/>
</dbReference>
<name>A0A844G2V1_9BACT</name>
<comment type="caution">
    <text evidence="1">The sequence shown here is derived from an EMBL/GenBank/DDBJ whole genome shotgun (WGS) entry which is preliminary data.</text>
</comment>
<organism evidence="1 2">
    <name type="scientific">Victivallis lenta</name>
    <dbReference type="NCBI Taxonomy" id="2606640"/>
    <lineage>
        <taxon>Bacteria</taxon>
        <taxon>Pseudomonadati</taxon>
        <taxon>Lentisphaerota</taxon>
        <taxon>Lentisphaeria</taxon>
        <taxon>Victivallales</taxon>
        <taxon>Victivallaceae</taxon>
        <taxon>Victivallis</taxon>
    </lineage>
</organism>
<accession>A0A844G2V1</accession>
<protein>
    <submittedName>
        <fullName evidence="1">Sel1 repeat family protein</fullName>
    </submittedName>
</protein>